<proteinExistence type="predicted"/>
<keyword evidence="3" id="KW-1185">Reference proteome</keyword>
<dbReference type="Proteomes" id="UP000272136">
    <property type="component" value="Chromosome 2"/>
</dbReference>
<evidence type="ECO:0008006" key="4">
    <source>
        <dbReference type="Google" id="ProtNLM"/>
    </source>
</evidence>
<keyword evidence="1" id="KW-0472">Membrane</keyword>
<reference evidence="2 3" key="1">
    <citation type="submission" date="2018-10" db="EMBL/GenBank/DDBJ databases">
        <title>Whole Genome of Vibrio owensii strain 170502, isolated from Acute Hepatopancreatic Necrosis Disease (AHPND) shrimp.</title>
        <authorList>
            <person name="Yan M."/>
            <person name="Wang X."/>
            <person name="Wang Y."/>
        </authorList>
    </citation>
    <scope>NUCLEOTIDE SEQUENCE [LARGE SCALE GENOMIC DNA]</scope>
    <source>
        <strain evidence="2 3">1700302</strain>
    </source>
</reference>
<evidence type="ECO:0000313" key="2">
    <source>
        <dbReference type="EMBL" id="AYO18295.1"/>
    </source>
</evidence>
<keyword evidence="1" id="KW-1133">Transmembrane helix</keyword>
<evidence type="ECO:0000313" key="3">
    <source>
        <dbReference type="Proteomes" id="UP000272136"/>
    </source>
</evidence>
<evidence type="ECO:0000256" key="1">
    <source>
        <dbReference type="SAM" id="Phobius"/>
    </source>
</evidence>
<feature type="transmembrane region" description="Helical" evidence="1">
    <location>
        <begin position="45"/>
        <end position="70"/>
    </location>
</feature>
<name>A0ABN5QFN8_9VIBR</name>
<organism evidence="2 3">
    <name type="scientific">Vibrio owensii</name>
    <dbReference type="NCBI Taxonomy" id="696485"/>
    <lineage>
        <taxon>Bacteria</taxon>
        <taxon>Pseudomonadati</taxon>
        <taxon>Pseudomonadota</taxon>
        <taxon>Gammaproteobacteria</taxon>
        <taxon>Vibrionales</taxon>
        <taxon>Vibrionaceae</taxon>
        <taxon>Vibrio</taxon>
    </lineage>
</organism>
<dbReference type="EMBL" id="CP033138">
    <property type="protein sequence ID" value="AYO18295.1"/>
    <property type="molecule type" value="Genomic_DNA"/>
</dbReference>
<accession>A0ABN5QFN8</accession>
<protein>
    <recommendedName>
        <fullName evidence="4">Superinfection immunity protein</fullName>
    </recommendedName>
</protein>
<sequence>MKQILTAILAIPLALAVLALQLYFAPYAMVSRALSWHPAPKLPTLMFWLNLFFGWTLVGWLVLLCLALYVRGNYPRN</sequence>
<gene>
    <name evidence="2" type="ORF">D0812_28600</name>
</gene>
<keyword evidence="1" id="KW-0812">Transmembrane</keyword>